<keyword evidence="1" id="KW-0862">Zinc</keyword>
<dbReference type="GO" id="GO:0005634">
    <property type="term" value="C:nucleus"/>
    <property type="evidence" value="ECO:0007669"/>
    <property type="project" value="TreeGrafter"/>
</dbReference>
<evidence type="ECO:0000256" key="2">
    <source>
        <dbReference type="SAM" id="MobiDB-lite"/>
    </source>
</evidence>
<dbReference type="CDD" id="cd00202">
    <property type="entry name" value="ZnF_GATA"/>
    <property type="match status" value="1"/>
</dbReference>
<evidence type="ECO:0000313" key="4">
    <source>
        <dbReference type="EMBL" id="KAJ1920208.1"/>
    </source>
</evidence>
<dbReference type="OrthoDB" id="2162994at2759"/>
<dbReference type="PROSITE" id="PS50114">
    <property type="entry name" value="GATA_ZN_FINGER_2"/>
    <property type="match status" value="1"/>
</dbReference>
<dbReference type="Pfam" id="PF00320">
    <property type="entry name" value="GATA"/>
    <property type="match status" value="1"/>
</dbReference>
<dbReference type="InterPro" id="IPR053116">
    <property type="entry name" value="GATA-type_Znf_Regulator"/>
</dbReference>
<dbReference type="GO" id="GO:0043565">
    <property type="term" value="F:sequence-specific DNA binding"/>
    <property type="evidence" value="ECO:0007669"/>
    <property type="project" value="InterPro"/>
</dbReference>
<dbReference type="GO" id="GO:0008270">
    <property type="term" value="F:zinc ion binding"/>
    <property type="evidence" value="ECO:0007669"/>
    <property type="project" value="UniProtKB-KW"/>
</dbReference>
<name>A0A9W8A838_9FUNG</name>
<evidence type="ECO:0000313" key="5">
    <source>
        <dbReference type="Proteomes" id="UP001150538"/>
    </source>
</evidence>
<feature type="domain" description="GATA-type" evidence="3">
    <location>
        <begin position="439"/>
        <end position="475"/>
    </location>
</feature>
<feature type="region of interest" description="Disordered" evidence="2">
    <location>
        <begin position="347"/>
        <end position="374"/>
    </location>
</feature>
<dbReference type="AlphaFoldDB" id="A0A9W8A838"/>
<dbReference type="GO" id="GO:0006357">
    <property type="term" value="P:regulation of transcription by RNA polymerase II"/>
    <property type="evidence" value="ECO:0007669"/>
    <property type="project" value="TreeGrafter"/>
</dbReference>
<feature type="region of interest" description="Disordered" evidence="2">
    <location>
        <begin position="388"/>
        <end position="425"/>
    </location>
</feature>
<reference evidence="4" key="1">
    <citation type="submission" date="2022-07" db="EMBL/GenBank/DDBJ databases">
        <title>Phylogenomic reconstructions and comparative analyses of Kickxellomycotina fungi.</title>
        <authorList>
            <person name="Reynolds N.K."/>
            <person name="Stajich J.E."/>
            <person name="Barry K."/>
            <person name="Grigoriev I.V."/>
            <person name="Crous P."/>
            <person name="Smith M.E."/>
        </authorList>
    </citation>
    <scope>NUCLEOTIDE SEQUENCE</scope>
    <source>
        <strain evidence="4">NBRC 100468</strain>
    </source>
</reference>
<dbReference type="SMART" id="SM00401">
    <property type="entry name" value="ZnF_GATA"/>
    <property type="match status" value="1"/>
</dbReference>
<accession>A0A9W8A838</accession>
<protein>
    <submittedName>
        <fullName evidence="4">DNA-binding transcription repressor</fullName>
    </submittedName>
</protein>
<dbReference type="InterPro" id="IPR013088">
    <property type="entry name" value="Znf_NHR/GATA"/>
</dbReference>
<dbReference type="Proteomes" id="UP001150538">
    <property type="component" value="Unassembled WGS sequence"/>
</dbReference>
<sequence>MATAFHCNSSTTSSNSSGGSNTIASKNRRKGTPVRSPCRRDMLDTPGVVFRFPSLLSAVRATLPSEYKNSFLSKQNMLNSGSTNSSQSSTLMRDPSIFASSAVTLFSTPLAPIDPRLPQPNQESTVAASNEDSGNANAKIDGSDSSSSSTTAANNGATNGSGMDQTTTTSSPPSNRNNSNTQHRHATPDHVSNVLHYPELLSDIRDQLNVIRGDSGILSRPLYHENSSVTKRRSHNRTRRSAAAAAAAAVAAGASVMGHVSSSPGGLTGSGSRRHKSSLSIDQTKMFGPDGELRGSHRHHHMRGRGVSDDDDLDEEDDGMMLVDQPNAAGVTTGSRSGLLGVVGAGNGGSQYQRRHSTGDIDGVSGDDGDGSEEYRIGMSNAAAAAAVSMARERGRSPTGLTGGKMVGGKSRKSPGASGANHSGYASIPKSGAAITSSPMSRRSCASCGVNSTPCWRPGWVDHMTLCNSCGLRYKKGRVFCASCCYVPMKTEIATGGAIICKRCNERIQRTN</sequence>
<keyword evidence="5" id="KW-1185">Reference proteome</keyword>
<feature type="region of interest" description="Disordered" evidence="2">
    <location>
        <begin position="1"/>
        <end position="42"/>
    </location>
</feature>
<feature type="compositionally biased region" description="Low complexity" evidence="2">
    <location>
        <begin position="8"/>
        <end position="22"/>
    </location>
</feature>
<feature type="region of interest" description="Disordered" evidence="2">
    <location>
        <begin position="261"/>
        <end position="312"/>
    </location>
</feature>
<feature type="region of interest" description="Disordered" evidence="2">
    <location>
        <begin position="111"/>
        <end position="192"/>
    </location>
</feature>
<dbReference type="EMBL" id="JANBPU010000016">
    <property type="protein sequence ID" value="KAJ1920208.1"/>
    <property type="molecule type" value="Genomic_DNA"/>
</dbReference>
<feature type="compositionally biased region" description="Polar residues" evidence="2">
    <location>
        <begin position="119"/>
        <end position="136"/>
    </location>
</feature>
<dbReference type="PANTHER" id="PTHR47341">
    <property type="entry name" value="GATA-TYPE ZINC FINGER PROTEIN 1"/>
    <property type="match status" value="1"/>
</dbReference>
<dbReference type="InterPro" id="IPR000679">
    <property type="entry name" value="Znf_GATA"/>
</dbReference>
<dbReference type="SUPFAM" id="SSF57716">
    <property type="entry name" value="Glucocorticoid receptor-like (DNA-binding domain)"/>
    <property type="match status" value="1"/>
</dbReference>
<proteinExistence type="predicted"/>
<organism evidence="4 5">
    <name type="scientific">Mycoemilia scoparia</name>
    <dbReference type="NCBI Taxonomy" id="417184"/>
    <lineage>
        <taxon>Eukaryota</taxon>
        <taxon>Fungi</taxon>
        <taxon>Fungi incertae sedis</taxon>
        <taxon>Zoopagomycota</taxon>
        <taxon>Kickxellomycotina</taxon>
        <taxon>Kickxellomycetes</taxon>
        <taxon>Kickxellales</taxon>
        <taxon>Kickxellaceae</taxon>
        <taxon>Mycoemilia</taxon>
    </lineage>
</organism>
<comment type="caution">
    <text evidence="4">The sequence shown here is derived from an EMBL/GenBank/DDBJ whole genome shotgun (WGS) entry which is preliminary data.</text>
</comment>
<dbReference type="Gene3D" id="3.30.50.10">
    <property type="entry name" value="Erythroid Transcription Factor GATA-1, subunit A"/>
    <property type="match status" value="1"/>
</dbReference>
<keyword evidence="1" id="KW-0863">Zinc-finger</keyword>
<gene>
    <name evidence="4" type="primary">ASH1</name>
    <name evidence="4" type="ORF">H4219_001441</name>
</gene>
<evidence type="ECO:0000259" key="3">
    <source>
        <dbReference type="PROSITE" id="PS50114"/>
    </source>
</evidence>
<evidence type="ECO:0000256" key="1">
    <source>
        <dbReference type="PROSITE-ProRule" id="PRU00094"/>
    </source>
</evidence>
<keyword evidence="1" id="KW-0479">Metal-binding</keyword>
<keyword evidence="4" id="KW-0238">DNA-binding</keyword>
<feature type="compositionally biased region" description="Low complexity" evidence="2">
    <location>
        <begin position="145"/>
        <end position="181"/>
    </location>
</feature>
<dbReference type="PANTHER" id="PTHR47341:SF1">
    <property type="entry name" value="GATA-TYPE ZINC FINGER PROTEIN 1"/>
    <property type="match status" value="1"/>
</dbReference>